<keyword evidence="4 9" id="KW-0812">Transmembrane</keyword>
<evidence type="ECO:0000256" key="3">
    <source>
        <dbReference type="ARBA" id="ARBA00022475"/>
    </source>
</evidence>
<keyword evidence="2" id="KW-0813">Transport</keyword>
<evidence type="ECO:0000256" key="6">
    <source>
        <dbReference type="ARBA" id="ARBA00022989"/>
    </source>
</evidence>
<reference evidence="10 11" key="1">
    <citation type="submission" date="2019-11" db="EMBL/GenBank/DDBJ databases">
        <title>Pseudooceanicola pacifica sp. nov., isolated from deep-sea sediment of the Pacific Ocean.</title>
        <authorList>
            <person name="Lyu L."/>
        </authorList>
    </citation>
    <scope>NUCLEOTIDE SEQUENCE [LARGE SCALE GENOMIC DNA]</scope>
    <source>
        <strain evidence="10 11">216_PA32_1</strain>
    </source>
</reference>
<keyword evidence="3" id="KW-1003">Cell membrane</keyword>
<keyword evidence="7 9" id="KW-0472">Membrane</keyword>
<dbReference type="GO" id="GO:0006865">
    <property type="term" value="P:amino acid transport"/>
    <property type="evidence" value="ECO:0007669"/>
    <property type="project" value="UniProtKB-KW"/>
</dbReference>
<keyword evidence="11" id="KW-1185">Reference proteome</keyword>
<comment type="caution">
    <text evidence="10">The sequence shown here is derived from an EMBL/GenBank/DDBJ whole genome shotgun (WGS) entry which is preliminary data.</text>
</comment>
<dbReference type="GO" id="GO:0022857">
    <property type="term" value="F:transmembrane transporter activity"/>
    <property type="evidence" value="ECO:0007669"/>
    <property type="project" value="InterPro"/>
</dbReference>
<dbReference type="GO" id="GO:0005886">
    <property type="term" value="C:plasma membrane"/>
    <property type="evidence" value="ECO:0007669"/>
    <property type="project" value="UniProtKB-SubCell"/>
</dbReference>
<dbReference type="AlphaFoldDB" id="A0A844W9J6"/>
<dbReference type="CDD" id="cd06582">
    <property type="entry name" value="TM_PBP1_LivH_like"/>
    <property type="match status" value="1"/>
</dbReference>
<feature type="transmembrane region" description="Helical" evidence="9">
    <location>
        <begin position="64"/>
        <end position="89"/>
    </location>
</feature>
<organism evidence="10 11">
    <name type="scientific">Pseudooceanicola pacificus</name>
    <dbReference type="NCBI Taxonomy" id="2676438"/>
    <lineage>
        <taxon>Bacteria</taxon>
        <taxon>Pseudomonadati</taxon>
        <taxon>Pseudomonadota</taxon>
        <taxon>Alphaproteobacteria</taxon>
        <taxon>Rhodobacterales</taxon>
        <taxon>Paracoccaceae</taxon>
        <taxon>Pseudooceanicola</taxon>
    </lineage>
</organism>
<evidence type="ECO:0000256" key="7">
    <source>
        <dbReference type="ARBA" id="ARBA00023136"/>
    </source>
</evidence>
<comment type="subcellular location">
    <subcellularLocation>
        <location evidence="1">Cell membrane</location>
        <topology evidence="1">Multi-pass membrane protein</topology>
    </subcellularLocation>
</comment>
<evidence type="ECO:0000256" key="9">
    <source>
        <dbReference type="SAM" id="Phobius"/>
    </source>
</evidence>
<dbReference type="InterPro" id="IPR052157">
    <property type="entry name" value="BCAA_transport_permease"/>
</dbReference>
<keyword evidence="5" id="KW-0029">Amino-acid transport</keyword>
<name>A0A844W9J6_9RHOB</name>
<dbReference type="Pfam" id="PF02653">
    <property type="entry name" value="BPD_transp_2"/>
    <property type="match status" value="1"/>
</dbReference>
<evidence type="ECO:0000256" key="5">
    <source>
        <dbReference type="ARBA" id="ARBA00022970"/>
    </source>
</evidence>
<accession>A0A844W9J6</accession>
<proteinExistence type="inferred from homology"/>
<feature type="transmembrane region" description="Helical" evidence="9">
    <location>
        <begin position="227"/>
        <end position="256"/>
    </location>
</feature>
<protein>
    <submittedName>
        <fullName evidence="10">Branched-chain amino acid ABC transporter permease</fullName>
    </submittedName>
</protein>
<dbReference type="InterPro" id="IPR001851">
    <property type="entry name" value="ABC_transp_permease"/>
</dbReference>
<dbReference type="PANTHER" id="PTHR11795">
    <property type="entry name" value="BRANCHED-CHAIN AMINO ACID TRANSPORT SYSTEM PERMEASE PROTEIN LIVH"/>
    <property type="match status" value="1"/>
</dbReference>
<comment type="similarity">
    <text evidence="8">Belongs to the binding-protein-dependent transport system permease family. LivHM subfamily.</text>
</comment>
<dbReference type="EMBL" id="WNXQ01000003">
    <property type="protein sequence ID" value="MWB77533.1"/>
    <property type="molecule type" value="Genomic_DNA"/>
</dbReference>
<evidence type="ECO:0000256" key="4">
    <source>
        <dbReference type="ARBA" id="ARBA00022692"/>
    </source>
</evidence>
<feature type="transmembrane region" description="Helical" evidence="9">
    <location>
        <begin position="146"/>
        <end position="165"/>
    </location>
</feature>
<dbReference type="RefSeq" id="WP_160381812.1">
    <property type="nucleotide sequence ID" value="NZ_WNXQ01000003.1"/>
</dbReference>
<feature type="transmembrane region" description="Helical" evidence="9">
    <location>
        <begin position="6"/>
        <end position="32"/>
    </location>
</feature>
<feature type="transmembrane region" description="Helical" evidence="9">
    <location>
        <begin position="101"/>
        <end position="126"/>
    </location>
</feature>
<feature type="transmembrane region" description="Helical" evidence="9">
    <location>
        <begin position="262"/>
        <end position="282"/>
    </location>
</feature>
<keyword evidence="6 9" id="KW-1133">Transmembrane helix</keyword>
<evidence type="ECO:0000256" key="1">
    <source>
        <dbReference type="ARBA" id="ARBA00004651"/>
    </source>
</evidence>
<sequence>MDHLSIQLIAGQVLIGIINGSFYALLALGLAIIFGMLNIVNFMQGALYMLGAFMAYIVGEHLGIGYWGALIVCPILVGLFGIVLERVFFRAIYDIDPVYGLLLTFGLAIIIEGIFRIIFGSAGIPYSIPDSLRGGINLGFVFLPYYRGWVVLVSLVVCLGTWLAIEKTPIGARLRAATENPGAVRTFGINVPLMVTCTYGFGVALAGLAGVMAAPIYSVSPQMGTSILIVTFAVVVIGGLGSIVGAIVAGYGLGIIEGLTKVFFPEASSTVVFVAMAIILLLRPKGLFGRMA</sequence>
<dbReference type="Proteomes" id="UP000443843">
    <property type="component" value="Unassembled WGS sequence"/>
</dbReference>
<dbReference type="PANTHER" id="PTHR11795:SF442">
    <property type="entry name" value="ABC TRANSPORTER ATP-BINDING PROTEIN"/>
    <property type="match status" value="1"/>
</dbReference>
<evidence type="ECO:0000313" key="11">
    <source>
        <dbReference type="Proteomes" id="UP000443843"/>
    </source>
</evidence>
<evidence type="ECO:0000313" key="10">
    <source>
        <dbReference type="EMBL" id="MWB77533.1"/>
    </source>
</evidence>
<gene>
    <name evidence="10" type="ORF">GLS40_05815</name>
</gene>
<evidence type="ECO:0000256" key="2">
    <source>
        <dbReference type="ARBA" id="ARBA00022448"/>
    </source>
</evidence>
<feature type="transmembrane region" description="Helical" evidence="9">
    <location>
        <begin position="39"/>
        <end position="58"/>
    </location>
</feature>
<evidence type="ECO:0000256" key="8">
    <source>
        <dbReference type="ARBA" id="ARBA00037998"/>
    </source>
</evidence>